<sequence length="720" mass="79844">MRVLANEIRRMLVAFLLTAAFGYDVTSANVIGVDFGSDYIEVAGPINGVNVDIILNEQSHRKTDNYIGFRNGERSIGAQAKSLAARFPTNMIAMINHLVGITYNSSDFANFKKLQCEFDPHPEERGTVGFRFEDNNDTYTAEEIYAMMLNYCRSISEKAGVPNPQNVVITLPFHSSLGRRQTILEAARLVHINTLGLLHSTTATALYYGVRRRGFGNRTVHLLVYDIGSTHTEVGVYKFSPPVQEQGKRTKNVESFGTLTTMGIVSDATLGGRALDSCIAKGIEAEAISKMKISPVLGGSTVSQRKAQFSLFRAAKRAREVLSVNSKTPVTVEGIAPDRDFSTEVSRKEFETNCSELLKRFPRVAQEAVTKSSLTLKDIDAFEMMGGASRTPKIISDLSTFWGKEVNRTLNSDEAAAMGAAYYALRLSPHYRPHSFRIIERVPYTFLFAVSPDVKNSSNSKRMLANNPIIGSRWSITVNRTDDFSIQLFDSDARIGNVNITGVKGALERLGFFQPKLNHTNNSHIIRIQVRFNESGLLEVEEAGVFYRYAVNVSSSTKTTGVQADSNSSNESGYVVEMKRKSARLSARVTFTNPEPLSYELLNNSRVKIFQLLEKERKKHEAATAKNNLETYLFWAKTEGILENTTALEPYTPEEVNSLKNALAEAQEWLEDGDGSNESCSKEEYENKLATLKELVKNSGKNKNTTNTTSGSDDAVKGDL</sequence>
<name>C9ZYJ2_TRYB9</name>
<feature type="region of interest" description="Disordered" evidence="5">
    <location>
        <begin position="697"/>
        <end position="720"/>
    </location>
</feature>
<evidence type="ECO:0000256" key="2">
    <source>
        <dbReference type="ARBA" id="ARBA00022824"/>
    </source>
</evidence>
<evidence type="ECO:0000313" key="7">
    <source>
        <dbReference type="EMBL" id="CBH14491.1"/>
    </source>
</evidence>
<dbReference type="GO" id="GO:0030968">
    <property type="term" value="P:endoplasmic reticulum unfolded protein response"/>
    <property type="evidence" value="ECO:0007669"/>
    <property type="project" value="TreeGrafter"/>
</dbReference>
<dbReference type="SUPFAM" id="SSF53067">
    <property type="entry name" value="Actin-like ATPase domain"/>
    <property type="match status" value="2"/>
</dbReference>
<evidence type="ECO:0000256" key="6">
    <source>
        <dbReference type="SAM" id="SignalP"/>
    </source>
</evidence>
<reference evidence="8" key="1">
    <citation type="journal article" date="2010" name="PLoS Negl. Trop. Dis.">
        <title>The genome sequence of Trypanosoma brucei gambiense, causative agent of chronic human african trypanosomiasis.</title>
        <authorList>
            <person name="Jackson A.P."/>
            <person name="Sanders M."/>
            <person name="Berry A."/>
            <person name="McQuillan J."/>
            <person name="Aslett M.A."/>
            <person name="Quail M.A."/>
            <person name="Chukualim B."/>
            <person name="Capewell P."/>
            <person name="MacLeod A."/>
            <person name="Melville S.E."/>
            <person name="Gibson W."/>
            <person name="Barry J.D."/>
            <person name="Berriman M."/>
            <person name="Hertz-Fowler C."/>
        </authorList>
    </citation>
    <scope>NUCLEOTIDE SEQUENCE [LARGE SCALE GENOMIC DNA]</scope>
    <source>
        <strain evidence="8">MHOM/CI/86/DAL972</strain>
    </source>
</reference>
<evidence type="ECO:0000256" key="1">
    <source>
        <dbReference type="ARBA" id="ARBA00022741"/>
    </source>
</evidence>
<dbReference type="Gene3D" id="2.60.34.10">
    <property type="entry name" value="Substrate Binding Domain Of DNAk, Chain A, domain 1"/>
    <property type="match status" value="1"/>
</dbReference>
<keyword evidence="6" id="KW-0732">Signal</keyword>
<dbReference type="PANTHER" id="PTHR45639:SF3">
    <property type="entry name" value="HYPOXIA UP-REGULATED PROTEIN 1"/>
    <property type="match status" value="1"/>
</dbReference>
<dbReference type="PANTHER" id="PTHR45639">
    <property type="entry name" value="HSC70CB, ISOFORM G-RELATED"/>
    <property type="match status" value="1"/>
</dbReference>
<feature type="compositionally biased region" description="Low complexity" evidence="5">
    <location>
        <begin position="697"/>
        <end position="712"/>
    </location>
</feature>
<dbReference type="KEGG" id="tbg:TbgDal_IX5670"/>
<keyword evidence="4" id="KW-0143">Chaperone</keyword>
<dbReference type="EMBL" id="FN554972">
    <property type="protein sequence ID" value="CBH14491.1"/>
    <property type="molecule type" value="Genomic_DNA"/>
</dbReference>
<dbReference type="PRINTS" id="PR00301">
    <property type="entry name" value="HEATSHOCK70"/>
</dbReference>
<dbReference type="FunFam" id="3.90.640.10:FF:000004">
    <property type="entry name" value="Heat shock 70 kDa protein 4"/>
    <property type="match status" value="1"/>
</dbReference>
<protein>
    <submittedName>
        <fullName evidence="7">Uncharacterized protein</fullName>
    </submittedName>
</protein>
<dbReference type="GO" id="GO:0005524">
    <property type="term" value="F:ATP binding"/>
    <property type="evidence" value="ECO:0007669"/>
    <property type="project" value="UniProtKB-KW"/>
</dbReference>
<evidence type="ECO:0000256" key="5">
    <source>
        <dbReference type="SAM" id="MobiDB-lite"/>
    </source>
</evidence>
<dbReference type="VEuPathDB" id="TriTrypDB:Tbg972.9.5670"/>
<dbReference type="RefSeq" id="XP_011776757.1">
    <property type="nucleotide sequence ID" value="XM_011778455.1"/>
</dbReference>
<gene>
    <name evidence="7" type="ORF">TbgDal_IX5670</name>
</gene>
<dbReference type="OrthoDB" id="10262720at2759"/>
<dbReference type="Gene3D" id="3.30.420.40">
    <property type="match status" value="2"/>
</dbReference>
<feature type="chain" id="PRO_5003004840" evidence="6">
    <location>
        <begin position="29"/>
        <end position="720"/>
    </location>
</feature>
<dbReference type="GeneID" id="23860594"/>
<evidence type="ECO:0000256" key="3">
    <source>
        <dbReference type="ARBA" id="ARBA00022840"/>
    </source>
</evidence>
<dbReference type="InterPro" id="IPR029048">
    <property type="entry name" value="HSP70_C_sf"/>
</dbReference>
<dbReference type="Proteomes" id="UP000002316">
    <property type="component" value="Chromosome 9"/>
</dbReference>
<dbReference type="Gene3D" id="3.30.30.30">
    <property type="match status" value="1"/>
</dbReference>
<dbReference type="InterPro" id="IPR043129">
    <property type="entry name" value="ATPase_NBD"/>
</dbReference>
<dbReference type="Gene3D" id="1.20.1270.10">
    <property type="match status" value="1"/>
</dbReference>
<dbReference type="InterPro" id="IPR029047">
    <property type="entry name" value="HSP70_peptide-bd_sf"/>
</dbReference>
<dbReference type="Gene3D" id="3.90.640.10">
    <property type="entry name" value="Actin, Chain A, domain 4"/>
    <property type="match status" value="1"/>
</dbReference>
<dbReference type="SUPFAM" id="SSF100934">
    <property type="entry name" value="Heat shock protein 70kD (HSP70), C-terminal subdomain"/>
    <property type="match status" value="1"/>
</dbReference>
<dbReference type="GO" id="GO:0034663">
    <property type="term" value="C:endoplasmic reticulum chaperone complex"/>
    <property type="evidence" value="ECO:0007669"/>
    <property type="project" value="TreeGrafter"/>
</dbReference>
<organism evidence="7 8">
    <name type="scientific">Trypanosoma brucei gambiense (strain MHOM/CI/86/DAL972)</name>
    <dbReference type="NCBI Taxonomy" id="679716"/>
    <lineage>
        <taxon>Eukaryota</taxon>
        <taxon>Discoba</taxon>
        <taxon>Euglenozoa</taxon>
        <taxon>Kinetoplastea</taxon>
        <taxon>Metakinetoplastina</taxon>
        <taxon>Trypanosomatida</taxon>
        <taxon>Trypanosomatidae</taxon>
        <taxon>Trypanosoma</taxon>
    </lineage>
</organism>
<evidence type="ECO:0000313" key="8">
    <source>
        <dbReference type="Proteomes" id="UP000002316"/>
    </source>
</evidence>
<keyword evidence="3" id="KW-0067">ATP-binding</keyword>
<dbReference type="AlphaFoldDB" id="C9ZYJ2"/>
<evidence type="ECO:0000256" key="4">
    <source>
        <dbReference type="ARBA" id="ARBA00023186"/>
    </source>
</evidence>
<dbReference type="CDD" id="cd10230">
    <property type="entry name" value="ASKHA_NBD_HSP70_HYOU1"/>
    <property type="match status" value="1"/>
</dbReference>
<feature type="signal peptide" evidence="6">
    <location>
        <begin position="1"/>
        <end position="28"/>
    </location>
</feature>
<proteinExistence type="predicted"/>
<keyword evidence="1" id="KW-0547">Nucleotide-binding</keyword>
<dbReference type="Pfam" id="PF00012">
    <property type="entry name" value="HSP70"/>
    <property type="match status" value="1"/>
</dbReference>
<dbReference type="GO" id="GO:0140662">
    <property type="term" value="F:ATP-dependent protein folding chaperone"/>
    <property type="evidence" value="ECO:0007669"/>
    <property type="project" value="InterPro"/>
</dbReference>
<keyword evidence="2" id="KW-0256">Endoplasmic reticulum</keyword>
<accession>C9ZYJ2</accession>
<dbReference type="InterPro" id="IPR013126">
    <property type="entry name" value="Hsp_70_fam"/>
</dbReference>